<sequence>MLIALFSPLSLFMCAVTLALIVYFFLHSQVDADDSPIFCTSHGKLARPLGFFERLLFAMGKVNNTCYINTVLLLESKVKLDQDHAKKALLMLLERFPLLRMRVTERSNQPCFEEMDNAPQSLDFRRMENVDSENWLHAFQKQINGAPFNTQQGPLWRVSLLTETCDATGQEILYKNALLFTFHHLISDALSIFELKKKLVEFLGLLYNGEAIEVKSLPFSTSDRARDAAFTAHVSGKDF</sequence>
<keyword evidence="4" id="KW-1185">Reference proteome</keyword>
<proteinExistence type="predicted"/>
<feature type="domain" description="Condensation" evidence="2">
    <location>
        <begin position="67"/>
        <end position="216"/>
    </location>
</feature>
<dbReference type="GO" id="GO:0003824">
    <property type="term" value="F:catalytic activity"/>
    <property type="evidence" value="ECO:0007669"/>
    <property type="project" value="InterPro"/>
</dbReference>
<evidence type="ECO:0000313" key="3">
    <source>
        <dbReference type="EMBL" id="KAJ7376698.1"/>
    </source>
</evidence>
<dbReference type="Pfam" id="PF00668">
    <property type="entry name" value="Condensation"/>
    <property type="match status" value="1"/>
</dbReference>
<accession>A0A9W9Z7K4</accession>
<dbReference type="InterPro" id="IPR052058">
    <property type="entry name" value="Alcohol_O-acetyltransferase"/>
</dbReference>
<evidence type="ECO:0000256" key="1">
    <source>
        <dbReference type="SAM" id="SignalP"/>
    </source>
</evidence>
<dbReference type="Proteomes" id="UP001163046">
    <property type="component" value="Unassembled WGS sequence"/>
</dbReference>
<dbReference type="SUPFAM" id="SSF52777">
    <property type="entry name" value="CoA-dependent acyltransferases"/>
    <property type="match status" value="1"/>
</dbReference>
<evidence type="ECO:0000259" key="2">
    <source>
        <dbReference type="Pfam" id="PF00668"/>
    </source>
</evidence>
<organism evidence="3 4">
    <name type="scientific">Desmophyllum pertusum</name>
    <dbReference type="NCBI Taxonomy" id="174260"/>
    <lineage>
        <taxon>Eukaryota</taxon>
        <taxon>Metazoa</taxon>
        <taxon>Cnidaria</taxon>
        <taxon>Anthozoa</taxon>
        <taxon>Hexacorallia</taxon>
        <taxon>Scleractinia</taxon>
        <taxon>Caryophylliina</taxon>
        <taxon>Caryophylliidae</taxon>
        <taxon>Desmophyllum</taxon>
    </lineage>
</organism>
<gene>
    <name evidence="3" type="ORF">OS493_033321</name>
</gene>
<dbReference type="InterPro" id="IPR023213">
    <property type="entry name" value="CAT-like_dom_sf"/>
</dbReference>
<feature type="chain" id="PRO_5040769935" description="Condensation domain-containing protein" evidence="1">
    <location>
        <begin position="33"/>
        <end position="239"/>
    </location>
</feature>
<dbReference type="PANTHER" id="PTHR28037">
    <property type="entry name" value="ALCOHOL O-ACETYLTRANSFERASE 1-RELATED"/>
    <property type="match status" value="1"/>
</dbReference>
<name>A0A9W9Z7K4_9CNID</name>
<dbReference type="AlphaFoldDB" id="A0A9W9Z7K4"/>
<evidence type="ECO:0000313" key="4">
    <source>
        <dbReference type="Proteomes" id="UP001163046"/>
    </source>
</evidence>
<protein>
    <recommendedName>
        <fullName evidence="2">Condensation domain-containing protein</fullName>
    </recommendedName>
</protein>
<dbReference type="Gene3D" id="3.30.559.10">
    <property type="entry name" value="Chloramphenicol acetyltransferase-like domain"/>
    <property type="match status" value="1"/>
</dbReference>
<dbReference type="PANTHER" id="PTHR28037:SF1">
    <property type="entry name" value="ALCOHOL O-ACETYLTRANSFERASE 1-RELATED"/>
    <property type="match status" value="1"/>
</dbReference>
<feature type="signal peptide" evidence="1">
    <location>
        <begin position="1"/>
        <end position="32"/>
    </location>
</feature>
<dbReference type="OrthoDB" id="5963073at2759"/>
<keyword evidence="1" id="KW-0732">Signal</keyword>
<dbReference type="InterPro" id="IPR001242">
    <property type="entry name" value="Condensation_dom"/>
</dbReference>
<comment type="caution">
    <text evidence="3">The sequence shown here is derived from an EMBL/GenBank/DDBJ whole genome shotgun (WGS) entry which is preliminary data.</text>
</comment>
<reference evidence="3" key="1">
    <citation type="submission" date="2023-01" db="EMBL/GenBank/DDBJ databases">
        <title>Genome assembly of the deep-sea coral Lophelia pertusa.</title>
        <authorList>
            <person name="Herrera S."/>
            <person name="Cordes E."/>
        </authorList>
    </citation>
    <scope>NUCLEOTIDE SEQUENCE</scope>
    <source>
        <strain evidence="3">USNM1676648</strain>
        <tissue evidence="3">Polyp</tissue>
    </source>
</reference>
<dbReference type="EMBL" id="MU826393">
    <property type="protein sequence ID" value="KAJ7376698.1"/>
    <property type="molecule type" value="Genomic_DNA"/>
</dbReference>